<dbReference type="RefSeq" id="XP_001793962.1">
    <property type="nucleotide sequence ID" value="XM_001793910.1"/>
</dbReference>
<dbReference type="EMBL" id="CH445329">
    <property type="protein sequence ID" value="EAT88599.1"/>
    <property type="molecule type" value="Genomic_DNA"/>
</dbReference>
<reference evidence="2" key="1">
    <citation type="journal article" date="2007" name="Plant Cell">
        <title>Dothideomycete-plant interactions illuminated by genome sequencing and EST analysis of the wheat pathogen Stagonospora nodorum.</title>
        <authorList>
            <person name="Hane J.K."/>
            <person name="Lowe R.G."/>
            <person name="Solomon P.S."/>
            <person name="Tan K.C."/>
            <person name="Schoch C.L."/>
            <person name="Spatafora J.W."/>
            <person name="Crous P.W."/>
            <person name="Kodira C."/>
            <person name="Birren B.W."/>
            <person name="Galagan J.E."/>
            <person name="Torriani S.F."/>
            <person name="McDonald B.A."/>
            <person name="Oliver R.P."/>
        </authorList>
    </citation>
    <scope>NUCLEOTIDE SEQUENCE [LARGE SCALE GENOMIC DNA]</scope>
    <source>
        <strain evidence="2">SN15 / ATCC MYA-4574 / FGSC 10173</strain>
    </source>
</reference>
<sequence length="130" mass="14542">MDTQRSKTEVSAVRDWIRVLKEVGYLAAANLVLLRTVERIAAAQPPGLLLFDHAGKRCHIERLCYVNFAAARPRQPKKQQYAANDMSYWKQSQHLSFEPDNELKAPSSGTTQLAYSALSGPVAACFHRTP</sequence>
<dbReference type="Proteomes" id="UP000001055">
    <property type="component" value="Unassembled WGS sequence"/>
</dbReference>
<evidence type="ECO:0000313" key="1">
    <source>
        <dbReference type="EMBL" id="EAT88599.1"/>
    </source>
</evidence>
<organism evidence="1 2">
    <name type="scientific">Phaeosphaeria nodorum (strain SN15 / ATCC MYA-4574 / FGSC 10173)</name>
    <name type="common">Glume blotch fungus</name>
    <name type="synonym">Parastagonospora nodorum</name>
    <dbReference type="NCBI Taxonomy" id="321614"/>
    <lineage>
        <taxon>Eukaryota</taxon>
        <taxon>Fungi</taxon>
        <taxon>Dikarya</taxon>
        <taxon>Ascomycota</taxon>
        <taxon>Pezizomycotina</taxon>
        <taxon>Dothideomycetes</taxon>
        <taxon>Pleosporomycetidae</taxon>
        <taxon>Pleosporales</taxon>
        <taxon>Pleosporineae</taxon>
        <taxon>Phaeosphaeriaceae</taxon>
        <taxon>Parastagonospora</taxon>
    </lineage>
</organism>
<dbReference type="AlphaFoldDB" id="Q0UXX0"/>
<gene>
    <name evidence="1" type="ORF">SNOG_03394</name>
</gene>
<proteinExistence type="predicted"/>
<name>Q0UXX0_PHANO</name>
<dbReference type="KEGG" id="pno:SNOG_03394"/>
<dbReference type="InParanoid" id="Q0UXX0"/>
<accession>Q0UXX0</accession>
<protein>
    <submittedName>
        <fullName evidence="1">Uncharacterized protein</fullName>
    </submittedName>
</protein>
<evidence type="ECO:0000313" key="2">
    <source>
        <dbReference type="Proteomes" id="UP000001055"/>
    </source>
</evidence>
<dbReference type="GeneID" id="5970825"/>